<protein>
    <submittedName>
        <fullName evidence="7">OmpA family protein</fullName>
    </submittedName>
</protein>
<evidence type="ECO:0000256" key="1">
    <source>
        <dbReference type="ARBA" id="ARBA00004442"/>
    </source>
</evidence>
<keyword evidence="5" id="KW-0812">Transmembrane</keyword>
<keyword evidence="8" id="KW-1185">Reference proteome</keyword>
<keyword evidence="3" id="KW-0998">Cell outer membrane</keyword>
<accession>A0ABW6AID4</accession>
<dbReference type="Pfam" id="PF00691">
    <property type="entry name" value="OmpA"/>
    <property type="match status" value="1"/>
</dbReference>
<dbReference type="InterPro" id="IPR006664">
    <property type="entry name" value="OMP_bac"/>
</dbReference>
<evidence type="ECO:0000313" key="8">
    <source>
        <dbReference type="Proteomes" id="UP001597512"/>
    </source>
</evidence>
<evidence type="ECO:0000259" key="6">
    <source>
        <dbReference type="PROSITE" id="PS51123"/>
    </source>
</evidence>
<comment type="subcellular location">
    <subcellularLocation>
        <location evidence="1">Cell outer membrane</location>
    </subcellularLocation>
</comment>
<evidence type="ECO:0000256" key="5">
    <source>
        <dbReference type="SAM" id="Phobius"/>
    </source>
</evidence>
<evidence type="ECO:0000256" key="4">
    <source>
        <dbReference type="PROSITE-ProRule" id="PRU00473"/>
    </source>
</evidence>
<dbReference type="PROSITE" id="PS51123">
    <property type="entry name" value="OMPA_2"/>
    <property type="match status" value="1"/>
</dbReference>
<gene>
    <name evidence="7" type="ORF">ACFS25_14840</name>
</gene>
<organism evidence="7 8">
    <name type="scientific">Spirosoma flavum</name>
    <dbReference type="NCBI Taxonomy" id="2048557"/>
    <lineage>
        <taxon>Bacteria</taxon>
        <taxon>Pseudomonadati</taxon>
        <taxon>Bacteroidota</taxon>
        <taxon>Cytophagia</taxon>
        <taxon>Cytophagales</taxon>
        <taxon>Cytophagaceae</taxon>
        <taxon>Spirosoma</taxon>
    </lineage>
</organism>
<feature type="transmembrane region" description="Helical" evidence="5">
    <location>
        <begin position="208"/>
        <end position="226"/>
    </location>
</feature>
<dbReference type="InterPro" id="IPR050330">
    <property type="entry name" value="Bact_OuterMem_StrucFunc"/>
</dbReference>
<sequence length="408" mass="43765">MTSTLLDHLRSVFTPSAVSELARTLGEATVLTQKALDGLIPAVTAGVINRASNQEGATRLYQLLNDTPFATDSTMSQLVETDDHRQKAAESGNALLKQLYTDQPNRLAESTVQYSGVGPGSASTLTGLVMSVLMGFLRQQVTTRPLTKAQLTALLLGETDSVRGAIPAALAGGLGWLIGIPRPIPATPLRTESILPIQTENRPAGTAWWRWLLLALALLALLFFLLRGCKDEKTTQTVDSSAVTATDTLASDLDGNGPDVRVGVDLPGGRKLSVVEHSFNDSLARYLANKNSQTPKVFTFDNLTFETDSARITAQARPHVADLIQIMQAYPSLAIRIEGNTDSTGDDAINDPLSAERAEMVKQVLIQGGIAASRVTTRELGDTKPVASNQTEAGRQKNRRIDVVITKL</sequence>
<reference evidence="8" key="1">
    <citation type="journal article" date="2019" name="Int. J. Syst. Evol. Microbiol.">
        <title>The Global Catalogue of Microorganisms (GCM) 10K type strain sequencing project: providing services to taxonomists for standard genome sequencing and annotation.</title>
        <authorList>
            <consortium name="The Broad Institute Genomics Platform"/>
            <consortium name="The Broad Institute Genome Sequencing Center for Infectious Disease"/>
            <person name="Wu L."/>
            <person name="Ma J."/>
        </authorList>
    </citation>
    <scope>NUCLEOTIDE SEQUENCE [LARGE SCALE GENOMIC DNA]</scope>
    <source>
        <strain evidence="8">KCTC 52490</strain>
    </source>
</reference>
<dbReference type="CDD" id="cd07185">
    <property type="entry name" value="OmpA_C-like"/>
    <property type="match status" value="1"/>
</dbReference>
<dbReference type="RefSeq" id="WP_381502282.1">
    <property type="nucleotide sequence ID" value="NZ_JBHUOM010000012.1"/>
</dbReference>
<dbReference type="PRINTS" id="PR01021">
    <property type="entry name" value="OMPADOMAIN"/>
</dbReference>
<evidence type="ECO:0000313" key="7">
    <source>
        <dbReference type="EMBL" id="MFD2935066.1"/>
    </source>
</evidence>
<name>A0ABW6AID4_9BACT</name>
<dbReference type="PANTHER" id="PTHR30329:SF21">
    <property type="entry name" value="LIPOPROTEIN YIAD-RELATED"/>
    <property type="match status" value="1"/>
</dbReference>
<keyword evidence="2 4" id="KW-0472">Membrane</keyword>
<dbReference type="InterPro" id="IPR036737">
    <property type="entry name" value="OmpA-like_sf"/>
</dbReference>
<dbReference type="EMBL" id="JBHUOM010000012">
    <property type="protein sequence ID" value="MFD2935066.1"/>
    <property type="molecule type" value="Genomic_DNA"/>
</dbReference>
<dbReference type="InterPro" id="IPR009282">
    <property type="entry name" value="DUF937"/>
</dbReference>
<dbReference type="PANTHER" id="PTHR30329">
    <property type="entry name" value="STATOR ELEMENT OF FLAGELLAR MOTOR COMPLEX"/>
    <property type="match status" value="1"/>
</dbReference>
<dbReference type="SUPFAM" id="SSF103088">
    <property type="entry name" value="OmpA-like"/>
    <property type="match status" value="1"/>
</dbReference>
<comment type="caution">
    <text evidence="7">The sequence shown here is derived from an EMBL/GenBank/DDBJ whole genome shotgun (WGS) entry which is preliminary data.</text>
</comment>
<feature type="domain" description="OmpA-like" evidence="6">
    <location>
        <begin position="293"/>
        <end position="408"/>
    </location>
</feature>
<dbReference type="Pfam" id="PF06078">
    <property type="entry name" value="DUF937"/>
    <property type="match status" value="1"/>
</dbReference>
<dbReference type="Proteomes" id="UP001597512">
    <property type="component" value="Unassembled WGS sequence"/>
</dbReference>
<evidence type="ECO:0000256" key="3">
    <source>
        <dbReference type="ARBA" id="ARBA00023237"/>
    </source>
</evidence>
<keyword evidence="5" id="KW-1133">Transmembrane helix</keyword>
<evidence type="ECO:0000256" key="2">
    <source>
        <dbReference type="ARBA" id="ARBA00023136"/>
    </source>
</evidence>
<proteinExistence type="predicted"/>
<dbReference type="InterPro" id="IPR006665">
    <property type="entry name" value="OmpA-like"/>
</dbReference>
<dbReference type="Gene3D" id="3.30.1330.60">
    <property type="entry name" value="OmpA-like domain"/>
    <property type="match status" value="1"/>
</dbReference>